<comment type="caution">
    <text evidence="3">The sequence shown here is derived from an EMBL/GenBank/DDBJ whole genome shotgun (WGS) entry which is preliminary data.</text>
</comment>
<dbReference type="SUPFAM" id="SSF52266">
    <property type="entry name" value="SGNH hydrolase"/>
    <property type="match status" value="1"/>
</dbReference>
<organism evidence="3 4">
    <name type="scientific">Flavobacterium aquariorum</name>
    <dbReference type="NCBI Taxonomy" id="2217670"/>
    <lineage>
        <taxon>Bacteria</taxon>
        <taxon>Pseudomonadati</taxon>
        <taxon>Bacteroidota</taxon>
        <taxon>Flavobacteriia</taxon>
        <taxon>Flavobacteriales</taxon>
        <taxon>Flavobacteriaceae</taxon>
        <taxon>Flavobacterium</taxon>
    </lineage>
</organism>
<dbReference type="InterPro" id="IPR052940">
    <property type="entry name" value="Carb_Esterase_6"/>
</dbReference>
<dbReference type="PANTHER" id="PTHR31988:SF19">
    <property type="entry name" value="9-O-ACETYL-N-ACETYLNEURAMINIC ACID DEACETYLASE-RELATED"/>
    <property type="match status" value="1"/>
</dbReference>
<evidence type="ECO:0000259" key="2">
    <source>
        <dbReference type="Pfam" id="PF03629"/>
    </source>
</evidence>
<dbReference type="PANTHER" id="PTHR31988">
    <property type="entry name" value="ESTERASE, PUTATIVE (DUF303)-RELATED"/>
    <property type="match status" value="1"/>
</dbReference>
<evidence type="ECO:0000256" key="1">
    <source>
        <dbReference type="ARBA" id="ARBA00022801"/>
    </source>
</evidence>
<keyword evidence="4" id="KW-1185">Reference proteome</keyword>
<dbReference type="OrthoDB" id="9795554at2"/>
<reference evidence="3 4" key="1">
    <citation type="submission" date="2018-06" db="EMBL/GenBank/DDBJ databases">
        <title>Flavobacterium sp IMCC34762, genome.</title>
        <authorList>
            <person name="Joung Y."/>
            <person name="Cho J."/>
            <person name="Song J."/>
        </authorList>
    </citation>
    <scope>NUCLEOTIDE SEQUENCE [LARGE SCALE GENOMIC DNA]</scope>
    <source>
        <strain evidence="3 4">IMCC34762</strain>
    </source>
</reference>
<keyword evidence="1" id="KW-0378">Hydrolase</keyword>
<evidence type="ECO:0000313" key="4">
    <source>
        <dbReference type="Proteomes" id="UP000249177"/>
    </source>
</evidence>
<dbReference type="GO" id="GO:0016788">
    <property type="term" value="F:hydrolase activity, acting on ester bonds"/>
    <property type="evidence" value="ECO:0007669"/>
    <property type="project" value="UniProtKB-ARBA"/>
</dbReference>
<dbReference type="Proteomes" id="UP000249177">
    <property type="component" value="Unassembled WGS sequence"/>
</dbReference>
<dbReference type="EMBL" id="QKXH01000015">
    <property type="protein sequence ID" value="PZX91919.1"/>
    <property type="molecule type" value="Genomic_DNA"/>
</dbReference>
<accession>A0A2W7U3Y8</accession>
<dbReference type="RefSeq" id="WP_111411579.1">
    <property type="nucleotide sequence ID" value="NZ_QKXH01000015.1"/>
</dbReference>
<sequence>MIDTKYIILFLVVPCMLLAQAKKDTIRVFYLGGQSNMQGYGYVKELPDSLNKKNKKVFIYQGNPVGDNDKSGGLGKWDVLQPGNGTGFASDGKSNTLSDRFGVELSFAKKLEELYPNQKLAIIKYARNGSSIDSSGTVYFGAWEPDFREGKGMNQYDYFLKTINNAMAVEDINGDGVEDILIPSGIIWMQGESDSDKTEQIAIQYYANLKRLMELMRAAFRNNDLPIVIGKISDSGDDVDGKVWGFGELVQYGQEKFAATEPNTAIVRTTSTYKYTDKYHYKSDGYIDLGKEFAKAVFLLNNKNTKKTKVESLN</sequence>
<dbReference type="Gene3D" id="3.40.50.1110">
    <property type="entry name" value="SGNH hydrolase"/>
    <property type="match status" value="1"/>
</dbReference>
<proteinExistence type="predicted"/>
<dbReference type="Pfam" id="PF03629">
    <property type="entry name" value="SASA"/>
    <property type="match status" value="1"/>
</dbReference>
<gene>
    <name evidence="3" type="ORF">DOS84_18485</name>
</gene>
<dbReference type="InterPro" id="IPR005181">
    <property type="entry name" value="SASA"/>
</dbReference>
<dbReference type="AlphaFoldDB" id="A0A2W7U3Y8"/>
<dbReference type="InterPro" id="IPR036514">
    <property type="entry name" value="SGNH_hydro_sf"/>
</dbReference>
<evidence type="ECO:0000313" key="3">
    <source>
        <dbReference type="EMBL" id="PZX91919.1"/>
    </source>
</evidence>
<name>A0A2W7U3Y8_9FLAO</name>
<feature type="domain" description="Sialate O-acetylesterase" evidence="2">
    <location>
        <begin position="27"/>
        <end position="297"/>
    </location>
</feature>
<protein>
    <recommendedName>
        <fullName evidence="2">Sialate O-acetylesterase domain-containing protein</fullName>
    </recommendedName>
</protein>